<evidence type="ECO:0000313" key="3">
    <source>
        <dbReference type="Proteomes" id="UP000024404"/>
    </source>
</evidence>
<dbReference type="EnsemblMetazoa" id="OVOC7022.1">
    <property type="protein sequence ID" value="OVOC7022.1"/>
    <property type="gene ID" value="WBGene00243831"/>
</dbReference>
<evidence type="ECO:0000256" key="1">
    <source>
        <dbReference type="SAM" id="MobiDB-lite"/>
    </source>
</evidence>
<reference evidence="2" key="2">
    <citation type="submission" date="2022-06" db="UniProtKB">
        <authorList>
            <consortium name="EnsemblMetazoa"/>
        </authorList>
    </citation>
    <scope>IDENTIFICATION</scope>
</reference>
<feature type="compositionally biased region" description="Polar residues" evidence="1">
    <location>
        <begin position="94"/>
        <end position="104"/>
    </location>
</feature>
<feature type="region of interest" description="Disordered" evidence="1">
    <location>
        <begin position="85"/>
        <end position="104"/>
    </location>
</feature>
<proteinExistence type="predicted"/>
<keyword evidence="3" id="KW-1185">Reference proteome</keyword>
<accession>A0A8R1Y232</accession>
<dbReference type="Proteomes" id="UP000024404">
    <property type="component" value="Unassembled WGS sequence"/>
</dbReference>
<sequence length="246" mass="27885">MYTEIKEMVHFLAIYMYHRILRRRHNNAVYCNPGEVTCRISGYSSLIIIWHGEVNEHQYCVPNPIGAARDYDGNILNFTNPSSTAYSKSDHSDPNSGTDNSSLSMFPNPSRSFTTSDQFAANFPSAPAIDSANQFLLWNNVISVENHTESVEYPIYNEFGRLDYIWFHTVSINDNDTSAVFGNDYDIWKSMPSSDIDNSIGSQFVNNDNNNTAVNSSSFQIDTDIINNCFKLMKKKQQLISLSPLN</sequence>
<dbReference type="SUPFAM" id="SSF160696">
    <property type="entry name" value="BTG domain-like"/>
    <property type="match status" value="1"/>
</dbReference>
<dbReference type="AlphaFoldDB" id="A0A8R1Y232"/>
<evidence type="ECO:0000313" key="2">
    <source>
        <dbReference type="EnsemblMetazoa" id="OVOC7022.1"/>
    </source>
</evidence>
<dbReference type="EMBL" id="CMVM020000187">
    <property type="status" value="NOT_ANNOTATED_CDS"/>
    <property type="molecule type" value="Genomic_DNA"/>
</dbReference>
<name>A0A8R1Y232_ONCVO</name>
<reference evidence="3" key="1">
    <citation type="submission" date="2013-10" db="EMBL/GenBank/DDBJ databases">
        <title>Genome sequencing of Onchocerca volvulus.</title>
        <authorList>
            <person name="Cotton J."/>
            <person name="Tsai J."/>
            <person name="Stanley E."/>
            <person name="Tracey A."/>
            <person name="Holroyd N."/>
            <person name="Lustigman S."/>
            <person name="Berriman M."/>
        </authorList>
    </citation>
    <scope>NUCLEOTIDE SEQUENCE</scope>
</reference>
<protein>
    <submittedName>
        <fullName evidence="2">Uncharacterized protein</fullName>
    </submittedName>
</protein>
<dbReference type="InterPro" id="IPR036054">
    <property type="entry name" value="BTG-like_sf"/>
</dbReference>
<organism evidence="2 3">
    <name type="scientific">Onchocerca volvulus</name>
    <dbReference type="NCBI Taxonomy" id="6282"/>
    <lineage>
        <taxon>Eukaryota</taxon>
        <taxon>Metazoa</taxon>
        <taxon>Ecdysozoa</taxon>
        <taxon>Nematoda</taxon>
        <taxon>Chromadorea</taxon>
        <taxon>Rhabditida</taxon>
        <taxon>Spirurina</taxon>
        <taxon>Spiruromorpha</taxon>
        <taxon>Filarioidea</taxon>
        <taxon>Onchocercidae</taxon>
        <taxon>Onchocerca</taxon>
    </lineage>
</organism>